<dbReference type="Pfam" id="PF01693">
    <property type="entry name" value="Cauli_VI"/>
    <property type="match status" value="1"/>
</dbReference>
<feature type="compositionally biased region" description="Acidic residues" evidence="1">
    <location>
        <begin position="649"/>
        <end position="660"/>
    </location>
</feature>
<dbReference type="InterPro" id="IPR011320">
    <property type="entry name" value="RNase_H1_N"/>
</dbReference>
<comment type="caution">
    <text evidence="3">The sequence shown here is derived from an EMBL/GenBank/DDBJ whole genome shotgun (WGS) entry which is preliminary data.</text>
</comment>
<protein>
    <recommendedName>
        <fullName evidence="2">Ribonuclease H1 N-terminal domain-containing protein</fullName>
    </recommendedName>
</protein>
<feature type="region of interest" description="Disordered" evidence="1">
    <location>
        <begin position="603"/>
        <end position="660"/>
    </location>
</feature>
<evidence type="ECO:0000259" key="2">
    <source>
        <dbReference type="Pfam" id="PF01693"/>
    </source>
</evidence>
<dbReference type="InterPro" id="IPR009027">
    <property type="entry name" value="Ribosomal_bL9/RNase_H1_N"/>
</dbReference>
<dbReference type="Gene3D" id="3.40.970.10">
    <property type="entry name" value="Ribonuclease H1, N-terminal domain"/>
    <property type="match status" value="1"/>
</dbReference>
<feature type="compositionally biased region" description="Low complexity" evidence="1">
    <location>
        <begin position="77"/>
        <end position="100"/>
    </location>
</feature>
<dbReference type="InterPro" id="IPR037056">
    <property type="entry name" value="RNase_H1_N_sf"/>
</dbReference>
<feature type="compositionally biased region" description="Low complexity" evidence="1">
    <location>
        <begin position="25"/>
        <end position="43"/>
    </location>
</feature>
<evidence type="ECO:0000313" key="4">
    <source>
        <dbReference type="Proteomes" id="UP001153069"/>
    </source>
</evidence>
<dbReference type="Proteomes" id="UP001153069">
    <property type="component" value="Unassembled WGS sequence"/>
</dbReference>
<dbReference type="AlphaFoldDB" id="A0A9N8DQN2"/>
<feature type="compositionally biased region" description="Low complexity" evidence="1">
    <location>
        <begin position="168"/>
        <end position="188"/>
    </location>
</feature>
<feature type="compositionally biased region" description="Low complexity" evidence="1">
    <location>
        <begin position="217"/>
        <end position="227"/>
    </location>
</feature>
<feature type="compositionally biased region" description="Basic and acidic residues" evidence="1">
    <location>
        <begin position="58"/>
        <end position="69"/>
    </location>
</feature>
<feature type="compositionally biased region" description="Basic residues" evidence="1">
    <location>
        <begin position="155"/>
        <end position="167"/>
    </location>
</feature>
<evidence type="ECO:0000313" key="3">
    <source>
        <dbReference type="EMBL" id="CAB9506535.1"/>
    </source>
</evidence>
<sequence>MAVTIAEPDTPGRNTVARERDDMDSSVNVNTGSGSGSGSAATSPVRVASLGKSGKLKILTDNRDTRTPDFRSNGQYTPSTTASTTGSAGTPFSSSSSSSVSRQFYAVRKGRGVAHCIFSSWDHAKQHVENFRDAIYNVFDNMDDAMLYIQLPSHQNHHHHHHQRRHSTSSSSTSSTLSNSNNDSNNNSSKRKRTATLPFNNHNNNDSKKSRAALPLTTTTTNKNNSSSDKENQVANNTATKRNNARKQTHVAVDAQVAVTNQEEDQASLEEDDRELPQILEEGYRKNLPKGWRANDLFPARRQDRLRWEKRYLQDVASLKAYRATKPSSARDVHNMRHQSGIPNAFSLAYLNWSWGVGEAYHRYLAFQQRKNKPETTKHRTKNNKLKVAPANRSNHYSCSTCVITNREAARKRFTAKAMFYSFRVQQLAELSVTGLRKDQLPGRMSSNDLERKSPLVNGCSRSKELMDEARADWETLSSEDKAFWEEQEQEHDARQPEIRSILEAALQKDPKRSAKKLSEDIGHWCGKTTIGKWKGLYLGPSYRKGISNPQTAEISMDLTDSGTTTRGSATPLAPLSLANNTRNYSPPHISAAKLLVGLPDANSGNPFGSDDDGDSCQDGEEPSPARCASHGTTSTTTMGCNEGMIASYEDDDDDDNMVI</sequence>
<organism evidence="3 4">
    <name type="scientific">Seminavis robusta</name>
    <dbReference type="NCBI Taxonomy" id="568900"/>
    <lineage>
        <taxon>Eukaryota</taxon>
        <taxon>Sar</taxon>
        <taxon>Stramenopiles</taxon>
        <taxon>Ochrophyta</taxon>
        <taxon>Bacillariophyta</taxon>
        <taxon>Bacillariophyceae</taxon>
        <taxon>Bacillariophycidae</taxon>
        <taxon>Naviculales</taxon>
        <taxon>Naviculaceae</taxon>
        <taxon>Seminavis</taxon>
    </lineage>
</organism>
<feature type="compositionally biased region" description="Acidic residues" evidence="1">
    <location>
        <begin position="610"/>
        <end position="622"/>
    </location>
</feature>
<keyword evidence="4" id="KW-1185">Reference proteome</keyword>
<gene>
    <name evidence="3" type="ORF">SEMRO_270_G104240.1</name>
</gene>
<accession>A0A9N8DQN2</accession>
<evidence type="ECO:0000256" key="1">
    <source>
        <dbReference type="SAM" id="MobiDB-lite"/>
    </source>
</evidence>
<feature type="domain" description="Ribonuclease H1 N-terminal" evidence="2">
    <location>
        <begin position="104"/>
        <end position="146"/>
    </location>
</feature>
<dbReference type="SUPFAM" id="SSF55658">
    <property type="entry name" value="L9 N-domain-like"/>
    <property type="match status" value="1"/>
</dbReference>
<feature type="compositionally biased region" description="Polar residues" evidence="1">
    <location>
        <begin position="631"/>
        <end position="640"/>
    </location>
</feature>
<feature type="region of interest" description="Disordered" evidence="1">
    <location>
        <begin position="154"/>
        <end position="248"/>
    </location>
</feature>
<proteinExistence type="predicted"/>
<feature type="region of interest" description="Disordered" evidence="1">
    <location>
        <begin position="1"/>
        <end position="100"/>
    </location>
</feature>
<dbReference type="EMBL" id="CAICTM010000269">
    <property type="protein sequence ID" value="CAB9506535.1"/>
    <property type="molecule type" value="Genomic_DNA"/>
</dbReference>
<name>A0A9N8DQN2_9STRA</name>
<reference evidence="3" key="1">
    <citation type="submission" date="2020-06" db="EMBL/GenBank/DDBJ databases">
        <authorList>
            <consortium name="Plant Systems Biology data submission"/>
        </authorList>
    </citation>
    <scope>NUCLEOTIDE SEQUENCE</scope>
    <source>
        <strain evidence="3">D6</strain>
    </source>
</reference>